<evidence type="ECO:0000256" key="9">
    <source>
        <dbReference type="ARBA" id="ARBA00023002"/>
    </source>
</evidence>
<dbReference type="FunFam" id="1.10.630.10:FF:000238">
    <property type="entry name" value="Cytochrome P450 2A6"/>
    <property type="match status" value="1"/>
</dbReference>
<dbReference type="GO" id="GO:0005789">
    <property type="term" value="C:endoplasmic reticulum membrane"/>
    <property type="evidence" value="ECO:0007669"/>
    <property type="project" value="UniProtKB-SubCell"/>
</dbReference>
<keyword evidence="11" id="KW-0503">Monooxygenase</keyword>
<dbReference type="GO" id="GO:0006805">
    <property type="term" value="P:xenobiotic metabolic process"/>
    <property type="evidence" value="ECO:0000318"/>
    <property type="project" value="GO_Central"/>
</dbReference>
<evidence type="ECO:0000256" key="4">
    <source>
        <dbReference type="ARBA" id="ARBA00010617"/>
    </source>
</evidence>
<dbReference type="PRINTS" id="PR00385">
    <property type="entry name" value="P450"/>
</dbReference>
<dbReference type="GO" id="GO:0016712">
    <property type="term" value="F:oxidoreductase activity, acting on paired donors, with incorporation or reduction of molecular oxygen, reduced flavin or flavoprotein as one donor, and incorporation of one atom of oxygen"/>
    <property type="evidence" value="ECO:0000318"/>
    <property type="project" value="GO_Central"/>
</dbReference>
<keyword evidence="12" id="KW-0472">Membrane</keyword>
<dbReference type="GO" id="GO:0019369">
    <property type="term" value="P:arachidonate metabolic process"/>
    <property type="evidence" value="ECO:0000318"/>
    <property type="project" value="GO_Central"/>
</dbReference>
<accession>A0A803TKX4</accession>
<dbReference type="PANTHER" id="PTHR24300:SF1">
    <property type="entry name" value="CYTOCHROME P450 2D6-RELATED"/>
    <property type="match status" value="1"/>
</dbReference>
<dbReference type="GO" id="GO:0020037">
    <property type="term" value="F:heme binding"/>
    <property type="evidence" value="ECO:0000318"/>
    <property type="project" value="GO_Central"/>
</dbReference>
<evidence type="ECO:0008006" key="16">
    <source>
        <dbReference type="Google" id="ProtNLM"/>
    </source>
</evidence>
<dbReference type="PANTHER" id="PTHR24300">
    <property type="entry name" value="CYTOCHROME P450 508A4-RELATED"/>
    <property type="match status" value="1"/>
</dbReference>
<dbReference type="GO" id="GO:0005506">
    <property type="term" value="F:iron ion binding"/>
    <property type="evidence" value="ECO:0007669"/>
    <property type="project" value="InterPro"/>
</dbReference>
<feature type="chain" id="PRO_5032526922" description="Cytochrome P450 family 2 subfamily U member 1" evidence="13">
    <location>
        <begin position="24"/>
        <end position="461"/>
    </location>
</feature>
<proteinExistence type="inferred from homology"/>
<evidence type="ECO:0000256" key="3">
    <source>
        <dbReference type="ARBA" id="ARBA00004406"/>
    </source>
</evidence>
<evidence type="ECO:0000256" key="2">
    <source>
        <dbReference type="ARBA" id="ARBA00004174"/>
    </source>
</evidence>
<dbReference type="GeneTree" id="ENSGT00940000153331"/>
<evidence type="ECO:0000256" key="8">
    <source>
        <dbReference type="ARBA" id="ARBA00022848"/>
    </source>
</evidence>
<evidence type="ECO:0000256" key="11">
    <source>
        <dbReference type="ARBA" id="ARBA00023033"/>
    </source>
</evidence>
<name>A0A803TKX4_ANOCA</name>
<reference evidence="14 15" key="1">
    <citation type="submission" date="2009-12" db="EMBL/GenBank/DDBJ databases">
        <title>The Genome Sequence of Anolis carolinensis (Green Anole Lizard).</title>
        <authorList>
            <consortium name="The Genome Sequencing Platform"/>
            <person name="Di Palma F."/>
            <person name="Alfoldi J."/>
            <person name="Heiman D."/>
            <person name="Young S."/>
            <person name="Grabherr M."/>
            <person name="Johnson J."/>
            <person name="Lander E.S."/>
            <person name="Lindblad-Toh K."/>
        </authorList>
    </citation>
    <scope>NUCLEOTIDE SEQUENCE [LARGE SCALE GENOMIC DNA]</scope>
    <source>
        <strain evidence="14 15">JBL SC #1</strain>
    </source>
</reference>
<evidence type="ECO:0000313" key="15">
    <source>
        <dbReference type="Proteomes" id="UP000001646"/>
    </source>
</evidence>
<evidence type="ECO:0000313" key="14">
    <source>
        <dbReference type="Ensembl" id="ENSACAP00000035864.1"/>
    </source>
</evidence>
<evidence type="ECO:0000256" key="10">
    <source>
        <dbReference type="ARBA" id="ARBA00023004"/>
    </source>
</evidence>
<keyword evidence="9" id="KW-0560">Oxidoreductase</keyword>
<keyword evidence="6" id="KW-0479">Metal-binding</keyword>
<comment type="cofactor">
    <cofactor evidence="1">
        <name>heme</name>
        <dbReference type="ChEBI" id="CHEBI:30413"/>
    </cofactor>
</comment>
<dbReference type="InterPro" id="IPR036396">
    <property type="entry name" value="Cyt_P450_sf"/>
</dbReference>
<dbReference type="Proteomes" id="UP000001646">
    <property type="component" value="Chromosome 5"/>
</dbReference>
<dbReference type="AlphaFoldDB" id="A0A803TKX4"/>
<evidence type="ECO:0000256" key="13">
    <source>
        <dbReference type="SAM" id="SignalP"/>
    </source>
</evidence>
<dbReference type="Ensembl" id="ENSACAT00000041857.1">
    <property type="protein sequence ID" value="ENSACAP00000035864.1"/>
    <property type="gene ID" value="ENSACAG00000036310.1"/>
</dbReference>
<keyword evidence="15" id="KW-1185">Reference proteome</keyword>
<dbReference type="InParanoid" id="A0A803TKX4"/>
<keyword evidence="7" id="KW-0256">Endoplasmic reticulum</keyword>
<dbReference type="InterPro" id="IPR050182">
    <property type="entry name" value="Cytochrome_P450_fam2"/>
</dbReference>
<evidence type="ECO:0000256" key="7">
    <source>
        <dbReference type="ARBA" id="ARBA00022824"/>
    </source>
</evidence>
<evidence type="ECO:0000256" key="12">
    <source>
        <dbReference type="ARBA" id="ARBA00023136"/>
    </source>
</evidence>
<evidence type="ECO:0000256" key="1">
    <source>
        <dbReference type="ARBA" id="ARBA00001971"/>
    </source>
</evidence>
<organism evidence="14 15">
    <name type="scientific">Anolis carolinensis</name>
    <name type="common">Green anole</name>
    <name type="synonym">American chameleon</name>
    <dbReference type="NCBI Taxonomy" id="28377"/>
    <lineage>
        <taxon>Eukaryota</taxon>
        <taxon>Metazoa</taxon>
        <taxon>Chordata</taxon>
        <taxon>Craniata</taxon>
        <taxon>Vertebrata</taxon>
        <taxon>Euteleostomi</taxon>
        <taxon>Lepidosauria</taxon>
        <taxon>Squamata</taxon>
        <taxon>Bifurcata</taxon>
        <taxon>Unidentata</taxon>
        <taxon>Episquamata</taxon>
        <taxon>Toxicofera</taxon>
        <taxon>Iguania</taxon>
        <taxon>Dactyloidae</taxon>
        <taxon>Anolis</taxon>
    </lineage>
</organism>
<comment type="similarity">
    <text evidence="4">Belongs to the cytochrome P450 family.</text>
</comment>
<dbReference type="Pfam" id="PF00067">
    <property type="entry name" value="p450"/>
    <property type="match status" value="1"/>
</dbReference>
<dbReference type="Gene3D" id="1.10.630.10">
    <property type="entry name" value="Cytochrome P450"/>
    <property type="match status" value="1"/>
</dbReference>
<comment type="subcellular location">
    <subcellularLocation>
        <location evidence="3">Endoplasmic reticulum membrane</location>
        <topology evidence="3">Peripheral membrane protein</topology>
    </subcellularLocation>
    <subcellularLocation>
        <location evidence="2">Microsome membrane</location>
        <topology evidence="2">Peripheral membrane protein</topology>
    </subcellularLocation>
</comment>
<evidence type="ECO:0000256" key="6">
    <source>
        <dbReference type="ARBA" id="ARBA00022723"/>
    </source>
</evidence>
<reference evidence="14" key="2">
    <citation type="submission" date="2025-08" db="UniProtKB">
        <authorList>
            <consortium name="Ensembl"/>
        </authorList>
    </citation>
    <scope>IDENTIFICATION</scope>
</reference>
<reference evidence="14" key="3">
    <citation type="submission" date="2025-09" db="UniProtKB">
        <authorList>
            <consortium name="Ensembl"/>
        </authorList>
    </citation>
    <scope>IDENTIFICATION</scope>
</reference>
<sequence length="461" mass="52629">MSSPVFLYCFPFCFFFLYGPVLSLQAEWKPVVIVSGFQTIREALGQKAENFTERLSIPLMCIIGRGKNCEGVLMASGDNGWKEQRRFCVSNLKSLGMGKKTLEKRVCEEAGYLCAELKSKEGFPFDPHDFIYTAVGNIICTLAFGDRFEYHSKNFLSLLDFVFPAKCGLRKVCNSSFLALPCLALPSQVFKNYLAVLPALDLLYLTNMSIMQHCTIYIFIIYFFNVLQAEGNTETSFNEENLIHVLFDIFVAGAETTSATLTWGLLFMVLHPEVQSDLIMLHELIFLERVHEEVDTVIGGVKSVTMEDWSNLPYTTAVIHEIQRNADIVPVTFPYVACNDTEVGGFVIPKETVVIYHLSSALKDETMWEKPHEFYPEHFLDANGQFVKREAFIPYSSGKFKRRMVAIGKEPLAKMELFIFFTSLMQHFTFYIPENAPRPSEERIFRITVFPLPFQILAFPR</sequence>
<keyword evidence="10" id="KW-0408">Iron</keyword>
<keyword evidence="5" id="KW-0349">Heme</keyword>
<dbReference type="GO" id="GO:0005737">
    <property type="term" value="C:cytoplasm"/>
    <property type="evidence" value="ECO:0000318"/>
    <property type="project" value="GO_Central"/>
</dbReference>
<dbReference type="InterPro" id="IPR002401">
    <property type="entry name" value="Cyt_P450_E_grp-I"/>
</dbReference>
<dbReference type="InterPro" id="IPR001128">
    <property type="entry name" value="Cyt_P450"/>
</dbReference>
<keyword evidence="13" id="KW-0732">Signal</keyword>
<dbReference type="SUPFAM" id="SSF48264">
    <property type="entry name" value="Cytochrome P450"/>
    <property type="match status" value="1"/>
</dbReference>
<feature type="signal peptide" evidence="13">
    <location>
        <begin position="1"/>
        <end position="23"/>
    </location>
</feature>
<dbReference type="PRINTS" id="PR00463">
    <property type="entry name" value="EP450I"/>
</dbReference>
<keyword evidence="8" id="KW-0492">Microsome</keyword>
<protein>
    <recommendedName>
        <fullName evidence="16">Cytochrome P450 family 2 subfamily U member 1</fullName>
    </recommendedName>
</protein>
<evidence type="ECO:0000256" key="5">
    <source>
        <dbReference type="ARBA" id="ARBA00022617"/>
    </source>
</evidence>